<feature type="region of interest" description="Disordered" evidence="1">
    <location>
        <begin position="159"/>
        <end position="181"/>
    </location>
</feature>
<dbReference type="AlphaFoldDB" id="A0A3P7PBX0"/>
<keyword evidence="4" id="KW-1185">Reference proteome</keyword>
<dbReference type="Proteomes" id="UP000281553">
    <property type="component" value="Unassembled WGS sequence"/>
</dbReference>
<evidence type="ECO:0000313" key="4">
    <source>
        <dbReference type="Proteomes" id="UP000281553"/>
    </source>
</evidence>
<proteinExistence type="predicted"/>
<dbReference type="SMART" id="SM01310">
    <property type="entry name" value="RICTOR_V"/>
    <property type="match status" value="1"/>
</dbReference>
<dbReference type="Pfam" id="PF14668">
    <property type="entry name" value="RICTOR_V"/>
    <property type="match status" value="1"/>
</dbReference>
<evidence type="ECO:0000259" key="2">
    <source>
        <dbReference type="SMART" id="SM01310"/>
    </source>
</evidence>
<protein>
    <recommendedName>
        <fullName evidence="2">Rapamycin-insensitive companion of mTOR domain-containing protein</fullName>
    </recommendedName>
</protein>
<evidence type="ECO:0000256" key="1">
    <source>
        <dbReference type="SAM" id="MobiDB-lite"/>
    </source>
</evidence>
<name>A0A3P7PBX0_DIBLA</name>
<organism evidence="3 4">
    <name type="scientific">Dibothriocephalus latus</name>
    <name type="common">Fish tapeworm</name>
    <name type="synonym">Diphyllobothrium latum</name>
    <dbReference type="NCBI Taxonomy" id="60516"/>
    <lineage>
        <taxon>Eukaryota</taxon>
        <taxon>Metazoa</taxon>
        <taxon>Spiralia</taxon>
        <taxon>Lophotrochozoa</taxon>
        <taxon>Platyhelminthes</taxon>
        <taxon>Cestoda</taxon>
        <taxon>Eucestoda</taxon>
        <taxon>Diphyllobothriidea</taxon>
        <taxon>Diphyllobothriidae</taxon>
        <taxon>Dibothriocephalus</taxon>
    </lineage>
</organism>
<dbReference type="EMBL" id="UYRU01062686">
    <property type="protein sequence ID" value="VDN15486.1"/>
    <property type="molecule type" value="Genomic_DNA"/>
</dbReference>
<reference evidence="3 4" key="1">
    <citation type="submission" date="2018-11" db="EMBL/GenBank/DDBJ databases">
        <authorList>
            <consortium name="Pathogen Informatics"/>
        </authorList>
    </citation>
    <scope>NUCLEOTIDE SEQUENCE [LARGE SCALE GENOMIC DNA]</scope>
</reference>
<sequence>MHDAGFDLLCDQGGLEEMVNILSTYIAFCREATPSDQSSAPTTSSIQAAIWALSHVLVTQRGSTWSRATVVVENLTRIVSLGKSMSLRGTAWLGLCFIASSQCGANLISRLGRSSKPEPPQPIITWCVVRTGRLYHISPLLPRQTLCLSPKLDRGNLTPTENTGDLTDPKPAFANLPSRKISAPPISDKERNALFCATCEQTQELFEQRYGPMVCSDSHHPPKNAHQLSLNTTSSLPRPTSRWFSQFPSGNATPSVLRPAFNIFKALSIKSRGCRGACSKSSGSSNQAPEQLRQALAGIGGKDEVTVTTATNNTPNEGSIDNLSAQEAATVQGMRQVVSDGRLEDAQQQ</sequence>
<accession>A0A3P7PBX0</accession>
<gene>
    <name evidence="3" type="ORF">DILT_LOCUS11317</name>
</gene>
<dbReference type="OrthoDB" id="6286298at2759"/>
<dbReference type="InterPro" id="IPR029452">
    <property type="entry name" value="RICTOR_V"/>
</dbReference>
<evidence type="ECO:0000313" key="3">
    <source>
        <dbReference type="EMBL" id="VDN15486.1"/>
    </source>
</evidence>
<feature type="domain" description="Rapamycin-insensitive companion of mTOR" evidence="2">
    <location>
        <begin position="43"/>
        <end position="115"/>
    </location>
</feature>
<feature type="non-terminal residue" evidence="3">
    <location>
        <position position="349"/>
    </location>
</feature>